<dbReference type="InterPro" id="IPR052982">
    <property type="entry name" value="SRP1/TIP1-like"/>
</dbReference>
<evidence type="ECO:0000256" key="1">
    <source>
        <dbReference type="ARBA" id="ARBA00022729"/>
    </source>
</evidence>
<evidence type="ECO:0000259" key="3">
    <source>
        <dbReference type="Pfam" id="PF10342"/>
    </source>
</evidence>
<dbReference type="EMBL" id="NAJN01000120">
    <property type="protein sequence ID" value="TKA78959.1"/>
    <property type="molecule type" value="Genomic_DNA"/>
</dbReference>
<dbReference type="PANTHER" id="PTHR40633">
    <property type="entry name" value="MATRIX PROTEIN, PUTATIVE (AFU_ORTHOLOGUE AFUA_8G05410)-RELATED"/>
    <property type="match status" value="1"/>
</dbReference>
<protein>
    <recommendedName>
        <fullName evidence="3">Yeast cell wall synthesis Kre9/Knh1-like N-terminal domain-containing protein</fullName>
    </recommendedName>
</protein>
<feature type="domain" description="Yeast cell wall synthesis Kre9/Knh1-like N-terminal" evidence="3">
    <location>
        <begin position="35"/>
        <end position="122"/>
    </location>
</feature>
<dbReference type="OrthoDB" id="4094614at2759"/>
<organism evidence="4 5">
    <name type="scientific">Cryomyces minteri</name>
    <dbReference type="NCBI Taxonomy" id="331657"/>
    <lineage>
        <taxon>Eukaryota</taxon>
        <taxon>Fungi</taxon>
        <taxon>Dikarya</taxon>
        <taxon>Ascomycota</taxon>
        <taxon>Pezizomycotina</taxon>
        <taxon>Dothideomycetes</taxon>
        <taxon>Dothideomycetes incertae sedis</taxon>
        <taxon>Cryomyces</taxon>
    </lineage>
</organism>
<accession>A0A4V5NJR9</accession>
<comment type="caution">
    <text evidence="4">The sequence shown here is derived from an EMBL/GenBank/DDBJ whole genome shotgun (WGS) entry which is preliminary data.</text>
</comment>
<dbReference type="PANTHER" id="PTHR40633:SF1">
    <property type="entry name" value="GPI ANCHORED SERINE-THREONINE RICH PROTEIN (AFU_ORTHOLOGUE AFUA_1G03630)"/>
    <property type="match status" value="1"/>
</dbReference>
<reference evidence="4 5" key="1">
    <citation type="submission" date="2017-03" db="EMBL/GenBank/DDBJ databases">
        <title>Genomes of endolithic fungi from Antarctica.</title>
        <authorList>
            <person name="Coleine C."/>
            <person name="Masonjones S."/>
            <person name="Stajich J.E."/>
        </authorList>
    </citation>
    <scope>NUCLEOTIDE SEQUENCE [LARGE SCALE GENOMIC DNA]</scope>
    <source>
        <strain evidence="4 5">CCFEE 5187</strain>
    </source>
</reference>
<name>A0A4V5NJR9_9PEZI</name>
<dbReference type="InterPro" id="IPR018466">
    <property type="entry name" value="Kre9/Knh1-like_N"/>
</dbReference>
<gene>
    <name evidence="4" type="ORF">B0A49_02100</name>
</gene>
<feature type="signal peptide" evidence="2">
    <location>
        <begin position="1"/>
        <end position="19"/>
    </location>
</feature>
<dbReference type="Pfam" id="PF10342">
    <property type="entry name" value="Kre9_KNH"/>
    <property type="match status" value="1"/>
</dbReference>
<dbReference type="AlphaFoldDB" id="A0A4V5NJR9"/>
<evidence type="ECO:0000313" key="5">
    <source>
        <dbReference type="Proteomes" id="UP000308768"/>
    </source>
</evidence>
<evidence type="ECO:0000313" key="4">
    <source>
        <dbReference type="EMBL" id="TKA78959.1"/>
    </source>
</evidence>
<dbReference type="Proteomes" id="UP000308768">
    <property type="component" value="Unassembled WGS sequence"/>
</dbReference>
<sequence length="222" mass="22555">MQLSIFSLFAAGLATLASAYTTSVGDPSGNPISRPGLNEIVPVGTPYTVTWNPTTPGTVTLVLLRGPSTNIVPLYTIAEQIPNTGAFVWTPATTLEADTTHYGIQLIVDATGQYQYTTQFGISNPSGSSSSSSSSTASATMSSSSASSTASVVTAASSTSSSVAVVSTGSATVSRNATSSSASGALYVTEVVTAYTTYCPYATSVVVNNKTYTVSSLARLPP</sequence>
<evidence type="ECO:0000256" key="2">
    <source>
        <dbReference type="SAM" id="SignalP"/>
    </source>
</evidence>
<proteinExistence type="predicted"/>
<dbReference type="STRING" id="331657.A0A4V5NJR9"/>
<keyword evidence="1 2" id="KW-0732">Signal</keyword>
<keyword evidence="5" id="KW-1185">Reference proteome</keyword>
<feature type="chain" id="PRO_5020767413" description="Yeast cell wall synthesis Kre9/Knh1-like N-terminal domain-containing protein" evidence="2">
    <location>
        <begin position="20"/>
        <end position="222"/>
    </location>
</feature>